<dbReference type="RefSeq" id="XP_047760128.1">
    <property type="nucleotide sequence ID" value="XM_047903759.1"/>
</dbReference>
<evidence type="ECO:0000313" key="2">
    <source>
        <dbReference type="EMBL" id="UJO15762.1"/>
    </source>
</evidence>
<dbReference type="GeneID" id="71984489"/>
<dbReference type="AlphaFoldDB" id="A0A9Q8LE74"/>
<proteinExistence type="predicted"/>
<feature type="compositionally biased region" description="Low complexity" evidence="1">
    <location>
        <begin position="10"/>
        <end position="26"/>
    </location>
</feature>
<dbReference type="OrthoDB" id="10537897at2759"/>
<feature type="region of interest" description="Disordered" evidence="1">
    <location>
        <begin position="1"/>
        <end position="35"/>
    </location>
</feature>
<sequence length="255" mass="26933">MISNSPVNRAASGAAPQTGGPTAADGSPLSRSAMVDTDQGNAQHIDTDAFITANIPQIDNENIVKDGVYLGVGADVTAEKGQRGLTSSHISAMQDEALTGNFYLPAEGGKKPVTADGGEDEDGEDEEDKEDAEDEDRGTAAVLQKRNDSAAARRATIEDDSEGSDENEDEAGDVATPIRTKANTNPPKQAARRVYTESRGERFNTAWVDEHPDEDYTHKGKGWWARGLPQPGDNAKSGVRGPGAAAWKAVNTGKK</sequence>
<feature type="compositionally biased region" description="Acidic residues" evidence="1">
    <location>
        <begin position="117"/>
        <end position="136"/>
    </location>
</feature>
<protein>
    <submittedName>
        <fullName evidence="2">Uncharacterized protein</fullName>
    </submittedName>
</protein>
<evidence type="ECO:0000256" key="1">
    <source>
        <dbReference type="SAM" id="MobiDB-lite"/>
    </source>
</evidence>
<gene>
    <name evidence="2" type="ORF">CLAFUR5_04611</name>
</gene>
<dbReference type="Proteomes" id="UP000756132">
    <property type="component" value="Chromosome 4"/>
</dbReference>
<dbReference type="KEGG" id="ffu:CLAFUR5_04611"/>
<dbReference type="EMBL" id="CP090166">
    <property type="protein sequence ID" value="UJO15762.1"/>
    <property type="molecule type" value="Genomic_DNA"/>
</dbReference>
<accession>A0A9Q8LE74</accession>
<reference evidence="2" key="1">
    <citation type="submission" date="2021-12" db="EMBL/GenBank/DDBJ databases">
        <authorList>
            <person name="Zaccaron A."/>
            <person name="Stergiopoulos I."/>
        </authorList>
    </citation>
    <scope>NUCLEOTIDE SEQUENCE</scope>
    <source>
        <strain evidence="2">Race5_Kim</strain>
    </source>
</reference>
<organism evidence="2 3">
    <name type="scientific">Passalora fulva</name>
    <name type="common">Tomato leaf mold</name>
    <name type="synonym">Cladosporium fulvum</name>
    <dbReference type="NCBI Taxonomy" id="5499"/>
    <lineage>
        <taxon>Eukaryota</taxon>
        <taxon>Fungi</taxon>
        <taxon>Dikarya</taxon>
        <taxon>Ascomycota</taxon>
        <taxon>Pezizomycotina</taxon>
        <taxon>Dothideomycetes</taxon>
        <taxon>Dothideomycetidae</taxon>
        <taxon>Mycosphaerellales</taxon>
        <taxon>Mycosphaerellaceae</taxon>
        <taxon>Fulvia</taxon>
    </lineage>
</organism>
<feature type="region of interest" description="Disordered" evidence="1">
    <location>
        <begin position="212"/>
        <end position="255"/>
    </location>
</feature>
<feature type="compositionally biased region" description="Acidic residues" evidence="1">
    <location>
        <begin position="158"/>
        <end position="172"/>
    </location>
</feature>
<name>A0A9Q8LE74_PASFU</name>
<keyword evidence="3" id="KW-1185">Reference proteome</keyword>
<evidence type="ECO:0000313" key="3">
    <source>
        <dbReference type="Proteomes" id="UP000756132"/>
    </source>
</evidence>
<reference evidence="2" key="2">
    <citation type="journal article" date="2022" name="Microb. Genom.">
        <title>A chromosome-scale genome assembly of the tomato pathogen Cladosporium fulvum reveals a compartmentalized genome architecture and the presence of a dispensable chromosome.</title>
        <authorList>
            <person name="Zaccaron A.Z."/>
            <person name="Chen L.H."/>
            <person name="Samaras A."/>
            <person name="Stergiopoulos I."/>
        </authorList>
    </citation>
    <scope>NUCLEOTIDE SEQUENCE</scope>
    <source>
        <strain evidence="2">Race5_Kim</strain>
    </source>
</reference>
<feature type="region of interest" description="Disordered" evidence="1">
    <location>
        <begin position="103"/>
        <end position="198"/>
    </location>
</feature>